<reference evidence="1 2" key="1">
    <citation type="submission" date="2016-03" db="EMBL/GenBank/DDBJ databases">
        <title>Comparative genomics of the ectomycorrhizal sister species Rhizopogon vinicolor and Rhizopogon vesiculosus (Basidiomycota: Boletales) reveals a divergence of the mating type B locus.</title>
        <authorList>
            <person name="Mujic A.B."/>
            <person name="Kuo A."/>
            <person name="Tritt A."/>
            <person name="Lipzen A."/>
            <person name="Chen C."/>
            <person name="Johnson J."/>
            <person name="Sharma A."/>
            <person name="Barry K."/>
            <person name="Grigoriev I.V."/>
            <person name="Spatafora J.W."/>
        </authorList>
    </citation>
    <scope>NUCLEOTIDE SEQUENCE [LARGE SCALE GENOMIC DNA]</scope>
    <source>
        <strain evidence="1 2">AM-OR11-056</strain>
    </source>
</reference>
<comment type="caution">
    <text evidence="1">The sequence shown here is derived from an EMBL/GenBank/DDBJ whole genome shotgun (WGS) entry which is preliminary data.</text>
</comment>
<protein>
    <submittedName>
        <fullName evidence="1">Uncharacterized protein</fullName>
    </submittedName>
</protein>
<dbReference type="AlphaFoldDB" id="A0A1J8QLT1"/>
<evidence type="ECO:0000313" key="2">
    <source>
        <dbReference type="Proteomes" id="UP000183567"/>
    </source>
</evidence>
<organism evidence="1 2">
    <name type="scientific">Rhizopogon vesiculosus</name>
    <dbReference type="NCBI Taxonomy" id="180088"/>
    <lineage>
        <taxon>Eukaryota</taxon>
        <taxon>Fungi</taxon>
        <taxon>Dikarya</taxon>
        <taxon>Basidiomycota</taxon>
        <taxon>Agaricomycotina</taxon>
        <taxon>Agaricomycetes</taxon>
        <taxon>Agaricomycetidae</taxon>
        <taxon>Boletales</taxon>
        <taxon>Suillineae</taxon>
        <taxon>Rhizopogonaceae</taxon>
        <taxon>Rhizopogon</taxon>
    </lineage>
</organism>
<dbReference type="EMBL" id="LVVM01000352">
    <property type="protein sequence ID" value="OJA20843.1"/>
    <property type="molecule type" value="Genomic_DNA"/>
</dbReference>
<dbReference type="Proteomes" id="UP000183567">
    <property type="component" value="Unassembled WGS sequence"/>
</dbReference>
<proteinExistence type="predicted"/>
<evidence type="ECO:0000313" key="1">
    <source>
        <dbReference type="EMBL" id="OJA20843.1"/>
    </source>
</evidence>
<keyword evidence="2" id="KW-1185">Reference proteome</keyword>
<name>A0A1J8QLT1_9AGAM</name>
<accession>A0A1J8QLT1</accession>
<gene>
    <name evidence="1" type="ORF">AZE42_02504</name>
</gene>
<sequence length="100" mass="11185">MAKTRNLACATTKSDEDRRQVVLDKLTPPLSRGYDELVVLLSQPEGACWSLDLSEVAVQPERRRHYPIQTPCINFTKDEVSPTSLGQLVTVNDARLTNCL</sequence>